<organism evidence="2 3">
    <name type="scientific">Symbiodinium pilosum</name>
    <name type="common">Dinoflagellate</name>
    <dbReference type="NCBI Taxonomy" id="2952"/>
    <lineage>
        <taxon>Eukaryota</taxon>
        <taxon>Sar</taxon>
        <taxon>Alveolata</taxon>
        <taxon>Dinophyceae</taxon>
        <taxon>Suessiales</taxon>
        <taxon>Symbiodiniaceae</taxon>
        <taxon>Symbiodinium</taxon>
    </lineage>
</organism>
<evidence type="ECO:0000313" key="2">
    <source>
        <dbReference type="EMBL" id="CAE7255364.1"/>
    </source>
</evidence>
<proteinExistence type="predicted"/>
<dbReference type="EMBL" id="CAJNIZ010007114">
    <property type="protein sequence ID" value="CAE7255364.1"/>
    <property type="molecule type" value="Genomic_DNA"/>
</dbReference>
<evidence type="ECO:0000256" key="1">
    <source>
        <dbReference type="SAM" id="MobiDB-lite"/>
    </source>
</evidence>
<dbReference type="AlphaFoldDB" id="A0A812LYP3"/>
<keyword evidence="3" id="KW-1185">Reference proteome</keyword>
<gene>
    <name evidence="2" type="ORF">SPIL2461_LOCUS5129</name>
</gene>
<reference evidence="2" key="1">
    <citation type="submission" date="2021-02" db="EMBL/GenBank/DDBJ databases">
        <authorList>
            <person name="Dougan E. K."/>
            <person name="Rhodes N."/>
            <person name="Thang M."/>
            <person name="Chan C."/>
        </authorList>
    </citation>
    <scope>NUCLEOTIDE SEQUENCE</scope>
</reference>
<dbReference type="OrthoDB" id="442892at2759"/>
<feature type="region of interest" description="Disordered" evidence="1">
    <location>
        <begin position="652"/>
        <end position="674"/>
    </location>
</feature>
<protein>
    <submittedName>
        <fullName evidence="2">Uncharacterized protein</fullName>
    </submittedName>
</protein>
<name>A0A812LYP3_SYMPI</name>
<evidence type="ECO:0000313" key="3">
    <source>
        <dbReference type="Proteomes" id="UP000649617"/>
    </source>
</evidence>
<comment type="caution">
    <text evidence="2">The sequence shown here is derived from an EMBL/GenBank/DDBJ whole genome shotgun (WGS) entry which is preliminary data.</text>
</comment>
<dbReference type="Proteomes" id="UP000649617">
    <property type="component" value="Unassembled WGS sequence"/>
</dbReference>
<accession>A0A812LYP3</accession>
<sequence>MPPAVLARPLTREAARKAGVGLAQQAAKVYRAVLQGPEAEPAGYGVEVPRFVQALPYLTHEQLVQCSSHFGQRGRAVGSVASAVASEISWRVRPQGGEALEDMEDSVPSRLKQSWRADEVTTVLYAFSKVTPQLPEYQVLYEAVSDGLLVGLWSLNHLQSVLIATALADTETRLSDALPAVLQPLLAELVESAQVREEISLDTLRFLIHAAASLPNPGLTGKEVEALADCTLLRLNGSTFATQAHMLVSWLRLAPPPSAKEAYFKALQACCQALQKHKKSHMPAHPLPREGLAPVIDDVLAREAEQNAPPLTPPIMESIVKGLVQISWGLLRNQHSQAAKSRSLSIDDWSDIMSKLVKYCESHSIVGKATTTSSSSSHTLTLSPPSLLPNWAAGALYHVLWRAQRQQIPRNSPKEWVQLSSLRALLTLLRRYKNIEPEEEFFAWSVRLVDLHQRAGGVEESLFAEVVTELVPLLPEEERVKLTRVIMARPQEGPEAKPVMAAIPLIGAAQQPQRLLRSSEDEASDVKVVLAPAVHQQPVPAGTGSAAFAARMAAGGRLWGLLAAQTQGAKPSPEAAQAKPEAEMATVLAREETAAEQPADAALGEAASSALPHAIATPASSATVEELQRMLQSALLRVEALESRLADQERDVAKAKEDCEAPSDDLQHNMSESSGNSWFTQILEPAAEQIQPSPAAATLHLRRAFNFEQFRRANSARLDTERLRVIVPPDHFPLWPLTKR</sequence>